<geneLocation type="plasmid" evidence="2 3">
    <name>unnamed1</name>
</geneLocation>
<feature type="transmembrane region" description="Helical" evidence="1">
    <location>
        <begin position="89"/>
        <end position="110"/>
    </location>
</feature>
<proteinExistence type="predicted"/>
<keyword evidence="1" id="KW-0812">Transmembrane</keyword>
<dbReference type="EMBL" id="CP017756">
    <property type="protein sequence ID" value="AOZ11198.1"/>
    <property type="molecule type" value="Genomic_DNA"/>
</dbReference>
<name>A0ABM6FGV9_9BURK</name>
<evidence type="ECO:0000313" key="3">
    <source>
        <dbReference type="Proteomes" id="UP000177515"/>
    </source>
</evidence>
<keyword evidence="3" id="KW-1185">Reference proteome</keyword>
<dbReference type="InterPro" id="IPR059173">
    <property type="entry name" value="TraA_dom"/>
</dbReference>
<dbReference type="NCBIfam" id="NF041281">
    <property type="entry name" value="TraA_gammapb"/>
    <property type="match status" value="1"/>
</dbReference>
<dbReference type="Proteomes" id="UP000177515">
    <property type="component" value="Plasmid unnamed1"/>
</dbReference>
<keyword evidence="2" id="KW-0614">Plasmid</keyword>
<evidence type="ECO:0000256" key="1">
    <source>
        <dbReference type="SAM" id="Phobius"/>
    </source>
</evidence>
<keyword evidence="1" id="KW-1133">Transmembrane helix</keyword>
<dbReference type="RefSeq" id="WP_071073847.1">
    <property type="nucleotide sequence ID" value="NZ_CP017756.1"/>
</dbReference>
<gene>
    <name evidence="2" type="ORF">BKK80_35180</name>
</gene>
<evidence type="ECO:0008006" key="4">
    <source>
        <dbReference type="Google" id="ProtNLM"/>
    </source>
</evidence>
<sequence length="114" mass="11432">MNAITLKLGVADKLAMLRDRKNQKALATAAVVAIGLGASMAFAGTDTTFDSIVAMLQNWLEGSLGKVLALAGFAIALGAGLVRGSATGVIFGVAIALCAVYGPGILTALFSGTF</sequence>
<accession>A0ABM6FGV9</accession>
<reference evidence="2 3" key="1">
    <citation type="submission" date="2016-10" db="EMBL/GenBank/DDBJ databases">
        <title>Complete genome sequences of three Cupriavidus strains isolated from various Malaysian environments.</title>
        <authorList>
            <person name="Abdullah A.A.-A."/>
            <person name="Shafie N.A.H."/>
            <person name="Lau N.S."/>
        </authorList>
    </citation>
    <scope>NUCLEOTIDE SEQUENCE [LARGE SCALE GENOMIC DNA]</scope>
    <source>
        <strain evidence="2 3">USMAA1020</strain>
        <plasmid evidence="2 3">unnamed1</plasmid>
    </source>
</reference>
<organism evidence="2 3">
    <name type="scientific">Cupriavidus malaysiensis</name>
    <dbReference type="NCBI Taxonomy" id="367825"/>
    <lineage>
        <taxon>Bacteria</taxon>
        <taxon>Pseudomonadati</taxon>
        <taxon>Pseudomonadota</taxon>
        <taxon>Betaproteobacteria</taxon>
        <taxon>Burkholderiales</taxon>
        <taxon>Burkholderiaceae</taxon>
        <taxon>Cupriavidus</taxon>
    </lineage>
</organism>
<feature type="transmembrane region" description="Helical" evidence="1">
    <location>
        <begin position="25"/>
        <end position="43"/>
    </location>
</feature>
<keyword evidence="1" id="KW-0472">Membrane</keyword>
<evidence type="ECO:0000313" key="2">
    <source>
        <dbReference type="EMBL" id="AOZ11198.1"/>
    </source>
</evidence>
<protein>
    <recommendedName>
        <fullName evidence="4">Conjugal transfer protein TraA</fullName>
    </recommendedName>
</protein>
<feature type="transmembrane region" description="Helical" evidence="1">
    <location>
        <begin position="63"/>
        <end position="82"/>
    </location>
</feature>